<comment type="subcellular location">
    <subcellularLocation>
        <location evidence="1">Endomembrane system</location>
    </subcellularLocation>
</comment>
<keyword evidence="6" id="KW-0406">Ion transport</keyword>
<dbReference type="PANTHER" id="PTHR10125:SF31">
    <property type="entry name" value="P2X RECEPTOR E"/>
    <property type="match status" value="1"/>
</dbReference>
<dbReference type="Gene3D" id="1.10.287.940">
    <property type="entry name" value="atp-gated p2x4 ion channel"/>
    <property type="match status" value="1"/>
</dbReference>
<reference evidence="12" key="1">
    <citation type="submission" date="2021-09" db="EMBL/GenBank/DDBJ databases">
        <authorList>
            <consortium name="AG Swart"/>
            <person name="Singh M."/>
            <person name="Singh A."/>
            <person name="Seah K."/>
            <person name="Emmerich C."/>
        </authorList>
    </citation>
    <scope>NUCLEOTIDE SEQUENCE</scope>
    <source>
        <strain evidence="12">ATCC30299</strain>
    </source>
</reference>
<dbReference type="Proteomes" id="UP001162131">
    <property type="component" value="Unassembled WGS sequence"/>
</dbReference>
<sequence length="381" mass="43532">MVLKLQLRDIFQADLDKLFCYETPVMALIKDRYLGLIKILINLGILLYFIVYVIVIMAAYIDNEYSTGQAIIYASGTAVTLTNSTVRVWDSVDIAYPQYDPSQIVISTKVRERIREVIGTCTDYNRQCDSNSDCMETGNCTSEGFCYEPTWCSEYNYTDYELDGVENFLIWFQGNVDFIRLAPGYEFSTFDETDPIVYPNSGSNSYLVSDILEKADTKYEDIKDTGAVIKVKLHWECDATWSPSCDPDVTAERVDNVTGGEAIGFYYSRYIYYEEEGVKYRDHWNSTGIKFVLLSTGKAYALTLNSIILNLSSAVTLTTITPRIVDFLMLYVMPNRHEYRKLKFKRTKDLDDEAAKPGANQNQPAEEEKKDEDHHFAEGPP</sequence>
<dbReference type="GO" id="GO:0012505">
    <property type="term" value="C:endomembrane system"/>
    <property type="evidence" value="ECO:0007669"/>
    <property type="project" value="UniProtKB-SubCell"/>
</dbReference>
<evidence type="ECO:0000313" key="13">
    <source>
        <dbReference type="Proteomes" id="UP001162131"/>
    </source>
</evidence>
<keyword evidence="3" id="KW-0813">Transport</keyword>
<evidence type="ECO:0000256" key="7">
    <source>
        <dbReference type="ARBA" id="ARBA00023136"/>
    </source>
</evidence>
<protein>
    <submittedName>
        <fullName evidence="12">Uncharacterized protein</fullName>
    </submittedName>
</protein>
<gene>
    <name evidence="12" type="ORF">BSTOLATCC_MIC5348</name>
</gene>
<accession>A0AAU9IFF6</accession>
<feature type="transmembrane region" description="Helical" evidence="11">
    <location>
        <begin position="39"/>
        <end position="61"/>
    </location>
</feature>
<organism evidence="12 13">
    <name type="scientific">Blepharisma stoltei</name>
    <dbReference type="NCBI Taxonomy" id="1481888"/>
    <lineage>
        <taxon>Eukaryota</taxon>
        <taxon>Sar</taxon>
        <taxon>Alveolata</taxon>
        <taxon>Ciliophora</taxon>
        <taxon>Postciliodesmatophora</taxon>
        <taxon>Heterotrichea</taxon>
        <taxon>Heterotrichida</taxon>
        <taxon>Blepharismidae</taxon>
        <taxon>Blepharisma</taxon>
    </lineage>
</organism>
<dbReference type="GO" id="GO:0070588">
    <property type="term" value="P:calcium ion transmembrane transport"/>
    <property type="evidence" value="ECO:0007669"/>
    <property type="project" value="TreeGrafter"/>
</dbReference>
<dbReference type="PANTHER" id="PTHR10125">
    <property type="entry name" value="P2X PURINOCEPTOR"/>
    <property type="match status" value="1"/>
</dbReference>
<dbReference type="GO" id="GO:0016020">
    <property type="term" value="C:membrane"/>
    <property type="evidence" value="ECO:0007669"/>
    <property type="project" value="TreeGrafter"/>
</dbReference>
<dbReference type="GO" id="GO:0007165">
    <property type="term" value="P:signal transduction"/>
    <property type="evidence" value="ECO:0007669"/>
    <property type="project" value="UniProtKB-ARBA"/>
</dbReference>
<evidence type="ECO:0000313" key="12">
    <source>
        <dbReference type="EMBL" id="CAG9312096.1"/>
    </source>
</evidence>
<comment type="caution">
    <text evidence="12">The sequence shown here is derived from an EMBL/GenBank/DDBJ whole genome shotgun (WGS) entry which is preliminary data.</text>
</comment>
<keyword evidence="4 11" id="KW-0812">Transmembrane</keyword>
<keyword evidence="13" id="KW-1185">Reference proteome</keyword>
<dbReference type="EMBL" id="CAJZBQ010000005">
    <property type="protein sequence ID" value="CAG9312096.1"/>
    <property type="molecule type" value="Genomic_DNA"/>
</dbReference>
<evidence type="ECO:0000256" key="2">
    <source>
        <dbReference type="ARBA" id="ARBA00009848"/>
    </source>
</evidence>
<dbReference type="Gene3D" id="2.60.490.10">
    <property type="entry name" value="atp-gated p2x4 ion channel domain"/>
    <property type="match status" value="1"/>
</dbReference>
<keyword evidence="5 11" id="KW-1133">Transmembrane helix</keyword>
<dbReference type="GO" id="GO:0015267">
    <property type="term" value="F:channel activity"/>
    <property type="evidence" value="ECO:0007669"/>
    <property type="project" value="UniProtKB-ARBA"/>
</dbReference>
<evidence type="ECO:0000256" key="4">
    <source>
        <dbReference type="ARBA" id="ARBA00022692"/>
    </source>
</evidence>
<keyword evidence="7 11" id="KW-0472">Membrane</keyword>
<evidence type="ECO:0000256" key="1">
    <source>
        <dbReference type="ARBA" id="ARBA00004308"/>
    </source>
</evidence>
<evidence type="ECO:0000256" key="8">
    <source>
        <dbReference type="ARBA" id="ARBA00023286"/>
    </source>
</evidence>
<evidence type="ECO:0000256" key="9">
    <source>
        <dbReference type="ARBA" id="ARBA00023303"/>
    </source>
</evidence>
<evidence type="ECO:0000256" key="3">
    <source>
        <dbReference type="ARBA" id="ARBA00022448"/>
    </source>
</evidence>
<dbReference type="InterPro" id="IPR027309">
    <property type="entry name" value="P2X_extracellular_dom_sf"/>
</dbReference>
<dbReference type="InterPro" id="IPR059116">
    <property type="entry name" value="P2X_receptor"/>
</dbReference>
<evidence type="ECO:0000256" key="10">
    <source>
        <dbReference type="SAM" id="MobiDB-lite"/>
    </source>
</evidence>
<dbReference type="Pfam" id="PF00864">
    <property type="entry name" value="P2X_receptor"/>
    <property type="match status" value="1"/>
</dbReference>
<evidence type="ECO:0000256" key="5">
    <source>
        <dbReference type="ARBA" id="ARBA00022989"/>
    </source>
</evidence>
<name>A0AAU9IFF6_9CILI</name>
<proteinExistence type="inferred from homology"/>
<comment type="similarity">
    <text evidence="2">Belongs to the P2X receptor family.</text>
</comment>
<feature type="compositionally biased region" description="Basic and acidic residues" evidence="10">
    <location>
        <begin position="366"/>
        <end position="381"/>
    </location>
</feature>
<evidence type="ECO:0000256" key="6">
    <source>
        <dbReference type="ARBA" id="ARBA00023065"/>
    </source>
</evidence>
<keyword evidence="9" id="KW-0407">Ion channel</keyword>
<evidence type="ECO:0000256" key="11">
    <source>
        <dbReference type="SAM" id="Phobius"/>
    </source>
</evidence>
<keyword evidence="8" id="KW-1071">Ligand-gated ion channel</keyword>
<dbReference type="AlphaFoldDB" id="A0AAU9IFF6"/>
<feature type="region of interest" description="Disordered" evidence="10">
    <location>
        <begin position="350"/>
        <end position="381"/>
    </location>
</feature>